<proteinExistence type="predicted"/>
<keyword evidence="2" id="KW-1185">Reference proteome</keyword>
<dbReference type="Proteomes" id="UP001283361">
    <property type="component" value="Unassembled WGS sequence"/>
</dbReference>
<comment type="caution">
    <text evidence="1">The sequence shown here is derived from an EMBL/GenBank/DDBJ whole genome shotgun (WGS) entry which is preliminary data.</text>
</comment>
<organism evidence="1 2">
    <name type="scientific">Elysia crispata</name>
    <name type="common">lettuce slug</name>
    <dbReference type="NCBI Taxonomy" id="231223"/>
    <lineage>
        <taxon>Eukaryota</taxon>
        <taxon>Metazoa</taxon>
        <taxon>Spiralia</taxon>
        <taxon>Lophotrochozoa</taxon>
        <taxon>Mollusca</taxon>
        <taxon>Gastropoda</taxon>
        <taxon>Heterobranchia</taxon>
        <taxon>Euthyneura</taxon>
        <taxon>Panpulmonata</taxon>
        <taxon>Sacoglossa</taxon>
        <taxon>Placobranchoidea</taxon>
        <taxon>Plakobranchidae</taxon>
        <taxon>Elysia</taxon>
    </lineage>
</organism>
<dbReference type="EMBL" id="JAWDGP010000188">
    <property type="protein sequence ID" value="KAK3803111.1"/>
    <property type="molecule type" value="Genomic_DNA"/>
</dbReference>
<dbReference type="AlphaFoldDB" id="A0AAE1BCS3"/>
<accession>A0AAE1BCS3</accession>
<sequence length="122" mass="13293">MTLKTYCPGQSDIELSVCTDWGMRDDSHSLSLNVFIVMAEHCLHGNCLHFYLRLFSTVSGSLNPPLEVDISYILGKAQNSNGLPQRCLVGALVPIMKQWVEPLAISTLNDCGGVSEAAPLVE</sequence>
<reference evidence="1" key="1">
    <citation type="journal article" date="2023" name="G3 (Bethesda)">
        <title>A reference genome for the long-term kleptoplast-retaining sea slug Elysia crispata morphotype clarki.</title>
        <authorList>
            <person name="Eastman K.E."/>
            <person name="Pendleton A.L."/>
            <person name="Shaikh M.A."/>
            <person name="Suttiyut T."/>
            <person name="Ogas R."/>
            <person name="Tomko P."/>
            <person name="Gavelis G."/>
            <person name="Widhalm J.R."/>
            <person name="Wisecaver J.H."/>
        </authorList>
    </citation>
    <scope>NUCLEOTIDE SEQUENCE</scope>
    <source>
        <strain evidence="1">ECLA1</strain>
    </source>
</reference>
<evidence type="ECO:0000313" key="2">
    <source>
        <dbReference type="Proteomes" id="UP001283361"/>
    </source>
</evidence>
<name>A0AAE1BCS3_9GAST</name>
<protein>
    <submittedName>
        <fullName evidence="1">Uncharacterized protein</fullName>
    </submittedName>
</protein>
<evidence type="ECO:0000313" key="1">
    <source>
        <dbReference type="EMBL" id="KAK3803111.1"/>
    </source>
</evidence>
<gene>
    <name evidence="1" type="ORF">RRG08_028031</name>
</gene>